<proteinExistence type="predicted"/>
<feature type="transmembrane region" description="Helical" evidence="1">
    <location>
        <begin position="137"/>
        <end position="158"/>
    </location>
</feature>
<keyword evidence="1" id="KW-1133">Transmembrane helix</keyword>
<dbReference type="GeneID" id="18255150"/>
<protein>
    <submittedName>
        <fullName evidence="2">Uncharacterized protein</fullName>
    </submittedName>
</protein>
<dbReference type="RefSeq" id="XP_006691632.1">
    <property type="nucleotide sequence ID" value="XM_006691569.1"/>
</dbReference>
<reference evidence="2 3" key="1">
    <citation type="journal article" date="2011" name="Cell">
        <title>Insight into structure and assembly of the nuclear pore complex by utilizing the genome of a eukaryotic thermophile.</title>
        <authorList>
            <person name="Amlacher S."/>
            <person name="Sarges P."/>
            <person name="Flemming D."/>
            <person name="van Noort V."/>
            <person name="Kunze R."/>
            <person name="Devos D.P."/>
            <person name="Arumugam M."/>
            <person name="Bork P."/>
            <person name="Hurt E."/>
        </authorList>
    </citation>
    <scope>NUCLEOTIDE SEQUENCE [LARGE SCALE GENOMIC DNA]</scope>
    <source>
        <strain evidence="3">DSM 1495 / CBS 144.50 / IMI 039719</strain>
    </source>
</reference>
<dbReference type="EMBL" id="GL988039">
    <property type="protein sequence ID" value="EGS22640.1"/>
    <property type="molecule type" value="Genomic_DNA"/>
</dbReference>
<organism evidence="3">
    <name type="scientific">Chaetomium thermophilum (strain DSM 1495 / CBS 144.50 / IMI 039719)</name>
    <name type="common">Thermochaetoides thermophila</name>
    <dbReference type="NCBI Taxonomy" id="759272"/>
    <lineage>
        <taxon>Eukaryota</taxon>
        <taxon>Fungi</taxon>
        <taxon>Dikarya</taxon>
        <taxon>Ascomycota</taxon>
        <taxon>Pezizomycotina</taxon>
        <taxon>Sordariomycetes</taxon>
        <taxon>Sordariomycetidae</taxon>
        <taxon>Sordariales</taxon>
        <taxon>Chaetomiaceae</taxon>
        <taxon>Thermochaetoides</taxon>
    </lineage>
</organism>
<evidence type="ECO:0000313" key="3">
    <source>
        <dbReference type="Proteomes" id="UP000008066"/>
    </source>
</evidence>
<dbReference type="HOGENOM" id="CLU_1147086_0_0_1"/>
<keyword evidence="1" id="KW-0812">Transmembrane</keyword>
<sequence length="242" mass="29305">MPYSPAPVIRYRPHFSSTVPPDNVIIYFEEPDFKPWEIRKSILVQHETYHRQNHKSRYLETIYRDVRLLRRLTQAFAEQVGKLTKRLWLLHILPPLIAFHLLLILTYYINPSHTPELESSSISFFSSSKQQFQTLYYLYYVILSLSFVPCVYASLSLLKSYEWHRQLKMIEKLNGELTMLEDHKASWHKPLPDTLLLKNERFYKAIYWNILEPYENWYFYGVDYDYVEMYRKAIRRDSNSDE</sequence>
<evidence type="ECO:0000256" key="1">
    <source>
        <dbReference type="SAM" id="Phobius"/>
    </source>
</evidence>
<name>G0S0T0_CHATD</name>
<accession>G0S0T0</accession>
<keyword evidence="1" id="KW-0472">Membrane</keyword>
<dbReference type="AlphaFoldDB" id="G0S0T0"/>
<keyword evidence="3" id="KW-1185">Reference proteome</keyword>
<feature type="transmembrane region" description="Helical" evidence="1">
    <location>
        <begin position="87"/>
        <end position="109"/>
    </location>
</feature>
<dbReference type="KEGG" id="cthr:CTHT_0011120"/>
<gene>
    <name evidence="2" type="ORF">CTHT_0011120</name>
</gene>
<dbReference type="Proteomes" id="UP000008066">
    <property type="component" value="Unassembled WGS sequence"/>
</dbReference>
<evidence type="ECO:0000313" key="2">
    <source>
        <dbReference type="EMBL" id="EGS22640.1"/>
    </source>
</evidence>